<evidence type="ECO:0000313" key="1">
    <source>
        <dbReference type="EMBL" id="AMS03818.1"/>
    </source>
</evidence>
<dbReference type="KEGG" id="vg:29123643"/>
<proteinExistence type="predicted"/>
<organism evidence="1 2">
    <name type="scientific">Gordonia phage BaxterFox</name>
    <dbReference type="NCBI Taxonomy" id="1821549"/>
    <lineage>
        <taxon>Viruses</taxon>
        <taxon>Duplodnaviria</taxon>
        <taxon>Heunggongvirae</taxon>
        <taxon>Uroviricota</taxon>
        <taxon>Caudoviricetes</taxon>
        <taxon>Nymbaxtervirinae</taxon>
        <taxon>Baxterfoxvirus</taxon>
        <taxon>Baxterfoxvirus baxterfox</taxon>
        <taxon>Baxtervirus baxterfox</taxon>
    </lineage>
</organism>
<gene>
    <name evidence="1" type="primary">8</name>
    <name evidence="1" type="ORF">SEA_BAXTERFOX_8</name>
</gene>
<dbReference type="EMBL" id="KU963263">
    <property type="protein sequence ID" value="AMS03818.1"/>
    <property type="molecule type" value="Genomic_DNA"/>
</dbReference>
<name>A0A142KCI5_9CAUD</name>
<dbReference type="OrthoDB" id="25219at10239"/>
<dbReference type="Proteomes" id="UP000203465">
    <property type="component" value="Segment"/>
</dbReference>
<sequence length="124" mass="13579">MSSYAEPADIQAQWRTLTLQETARATALLDMAAILIDRHVTDVASLPDGHWKQRVAKQVSIDMVVDALESAVHRGGLSAHSVQVDDAVESRSYRDGDYSTVLVFTAEMRAMFGIASVGPSWRFG</sequence>
<reference evidence="2" key="1">
    <citation type="submission" date="2016-03" db="EMBL/GenBank/DDBJ databases">
        <authorList>
            <person name="Ploux O."/>
        </authorList>
    </citation>
    <scope>NUCLEOTIDE SEQUENCE [LARGE SCALE GENOMIC DNA]</scope>
</reference>
<dbReference type="RefSeq" id="YP_009300792.1">
    <property type="nucleotide sequence ID" value="NC_031226.1"/>
</dbReference>
<protein>
    <submittedName>
        <fullName evidence="1">Head-to-tail adaptor</fullName>
    </submittedName>
</protein>
<evidence type="ECO:0000313" key="2">
    <source>
        <dbReference type="Proteomes" id="UP000203465"/>
    </source>
</evidence>
<dbReference type="GeneID" id="29123643"/>
<keyword evidence="2" id="KW-1185">Reference proteome</keyword>
<accession>A0A142KCI5</accession>